<evidence type="ECO:0000313" key="11">
    <source>
        <dbReference type="Proteomes" id="UP000030300"/>
    </source>
</evidence>
<keyword evidence="7" id="KW-0067">ATP-binding</keyword>
<dbReference type="PANTHER" id="PTHR43394:SF1">
    <property type="entry name" value="ATP-BINDING CASSETTE SUB-FAMILY B MEMBER 10, MITOCHONDRIAL"/>
    <property type="match status" value="1"/>
</dbReference>
<evidence type="ECO:0000256" key="1">
    <source>
        <dbReference type="ARBA" id="ARBA00004651"/>
    </source>
</evidence>
<proteinExistence type="predicted"/>
<evidence type="ECO:0000256" key="9">
    <source>
        <dbReference type="ARBA" id="ARBA00023136"/>
    </source>
</evidence>
<dbReference type="OrthoDB" id="9806127at2"/>
<dbReference type="SMART" id="SM00382">
    <property type="entry name" value="AAA"/>
    <property type="match status" value="1"/>
</dbReference>
<dbReference type="FunFam" id="3.40.50.300:FF:001001">
    <property type="entry name" value="Multidrug ABC transporter ATP-binding protein"/>
    <property type="match status" value="1"/>
</dbReference>
<evidence type="ECO:0000256" key="3">
    <source>
        <dbReference type="ARBA" id="ARBA00022475"/>
    </source>
</evidence>
<dbReference type="InterPro" id="IPR039421">
    <property type="entry name" value="Type_1_exporter"/>
</dbReference>
<evidence type="ECO:0000256" key="8">
    <source>
        <dbReference type="ARBA" id="ARBA00022989"/>
    </source>
</evidence>
<keyword evidence="11" id="KW-1185">Reference proteome</keyword>
<dbReference type="GeneID" id="96610649"/>
<keyword evidence="6" id="KW-0547">Nucleotide-binding</keyword>
<dbReference type="HOGENOM" id="CLU_000604_84_9_11"/>
<dbReference type="Proteomes" id="UP000030300">
    <property type="component" value="Chromosome"/>
</dbReference>
<dbReference type="Gene3D" id="1.20.1560.10">
    <property type="entry name" value="ABC transporter type 1, transmembrane domain"/>
    <property type="match status" value="1"/>
</dbReference>
<evidence type="ECO:0000256" key="6">
    <source>
        <dbReference type="ARBA" id="ARBA00022741"/>
    </source>
</evidence>
<dbReference type="GO" id="GO:0015421">
    <property type="term" value="F:ABC-type oligopeptide transporter activity"/>
    <property type="evidence" value="ECO:0007669"/>
    <property type="project" value="TreeGrafter"/>
</dbReference>
<dbReference type="InterPro" id="IPR003593">
    <property type="entry name" value="AAA+_ATPase"/>
</dbReference>
<reference evidence="10 11" key="1">
    <citation type="journal article" date="2015" name="Genome Announc.">
        <title>Complete Genome Sequence of Steroid-Transforming Nocardioides simplex VKM Ac-2033D.</title>
        <authorList>
            <person name="Shtratnikova V.Y."/>
            <person name="Schelkunov M.I."/>
            <person name="Pekov Y.A."/>
            <person name="Fokina V.V."/>
            <person name="Logacheva M.D."/>
            <person name="Sokolov S.L."/>
            <person name="Bragin E.Y."/>
            <person name="Ashapkin V.V."/>
            <person name="Donova M.V."/>
        </authorList>
    </citation>
    <scope>NUCLEOTIDE SEQUENCE [LARGE SCALE GENOMIC DNA]</scope>
    <source>
        <strain evidence="10 11">VKM Ac-2033D</strain>
    </source>
</reference>
<evidence type="ECO:0000313" key="10">
    <source>
        <dbReference type="EMBL" id="AIY18149.1"/>
    </source>
</evidence>
<dbReference type="PROSITE" id="PS50929">
    <property type="entry name" value="ABC_TM1F"/>
    <property type="match status" value="1"/>
</dbReference>
<dbReference type="Pfam" id="PF00005">
    <property type="entry name" value="ABC_tran"/>
    <property type="match status" value="1"/>
</dbReference>
<keyword evidence="2" id="KW-0813">Transport</keyword>
<dbReference type="GO" id="GO:0005524">
    <property type="term" value="F:ATP binding"/>
    <property type="evidence" value="ECO:0007669"/>
    <property type="project" value="UniProtKB-KW"/>
</dbReference>
<keyword evidence="3" id="KW-1003">Cell membrane</keyword>
<dbReference type="Gene3D" id="3.40.50.300">
    <property type="entry name" value="P-loop containing nucleotide triphosphate hydrolases"/>
    <property type="match status" value="1"/>
</dbReference>
<evidence type="ECO:0000256" key="7">
    <source>
        <dbReference type="ARBA" id="ARBA00022840"/>
    </source>
</evidence>
<name>A0A0A1DLD6_NOCSI</name>
<dbReference type="EMBL" id="CP009896">
    <property type="protein sequence ID" value="AIY18149.1"/>
    <property type="molecule type" value="Genomic_DNA"/>
</dbReference>
<protein>
    <submittedName>
        <fullName evidence="10">ABC bifunctional lipid A exporter</fullName>
    </submittedName>
</protein>
<dbReference type="SUPFAM" id="SSF52540">
    <property type="entry name" value="P-loop containing nucleoside triphosphate hydrolases"/>
    <property type="match status" value="1"/>
</dbReference>
<dbReference type="CDD" id="cd07346">
    <property type="entry name" value="ABC_6TM_exporters"/>
    <property type="match status" value="1"/>
</dbReference>
<dbReference type="STRING" id="2045.KR76_17705"/>
<evidence type="ECO:0000256" key="4">
    <source>
        <dbReference type="ARBA" id="ARBA00022519"/>
    </source>
</evidence>
<dbReference type="eggNOG" id="COG1132">
    <property type="taxonomic scope" value="Bacteria"/>
</dbReference>
<sequence>MSALIGIGSGRATLRELRRVLRPRAGLAAGAVVMMVVAAAAGIAVPVVIGRVVDRVLAPGADGGSLTGPVLALVGLAALAGVAGLVAELLIAQVGEPAVAQLREDVLDHALHLDYGVVEDSGTGDLLARVSQDVRALAEVVRAVLSRFGGAAVTLVLSVVGLAFVDYRFALAALLAVPIQVGATRGYLRLAGPTYRRLATAEGAEVQQILESVQASGTVRAFGLGERHRGIIRERALATRALRLDAVVMRTTFFQRLNLAEYVGTTAILVVGGWLVTRDAVTAGDATAAALMFIRLFNPINIVLALLEEVQSAAAGLGRLVGVLEAPRRVVPAGSDAPVADRSVRFADVGFGYHPDHPVLHDLTFDVAPGERLAVVGASGAGKSTLGALVTGLRLPTSGAVWLGGATTAELPPEVLRHSAALITQDVHLFRGSLRDDLRLAAPGASDDELAAALDLVGALGWATALPEGLDTTIGSGGHALTALQAQEVALARLVLADPPVVVLDEATAEAGSAGARQLEEAIERATAGRTTIIVAHRLSQAARCDRVAVMEHGRLVELDTPEALRAAGGPYARLWAAWARGADARQGAGEE</sequence>
<organism evidence="10 11">
    <name type="scientific">Nocardioides simplex</name>
    <name type="common">Arthrobacter simplex</name>
    <dbReference type="NCBI Taxonomy" id="2045"/>
    <lineage>
        <taxon>Bacteria</taxon>
        <taxon>Bacillati</taxon>
        <taxon>Actinomycetota</taxon>
        <taxon>Actinomycetes</taxon>
        <taxon>Propionibacteriales</taxon>
        <taxon>Nocardioidaceae</taxon>
        <taxon>Pimelobacter</taxon>
    </lineage>
</organism>
<dbReference type="InterPro" id="IPR011527">
    <property type="entry name" value="ABC1_TM_dom"/>
</dbReference>
<dbReference type="PROSITE" id="PS50893">
    <property type="entry name" value="ABC_TRANSPORTER_2"/>
    <property type="match status" value="1"/>
</dbReference>
<evidence type="ECO:0000256" key="5">
    <source>
        <dbReference type="ARBA" id="ARBA00022692"/>
    </source>
</evidence>
<dbReference type="KEGG" id="psim:KR76_17705"/>
<dbReference type="RefSeq" id="WP_038680107.1">
    <property type="nucleotide sequence ID" value="NZ_BJMC01000018.1"/>
</dbReference>
<keyword evidence="5" id="KW-0812">Transmembrane</keyword>
<accession>A0A0A1DLD6</accession>
<comment type="subcellular location">
    <subcellularLocation>
        <location evidence="1">Cell membrane</location>
        <topology evidence="1">Multi-pass membrane protein</topology>
    </subcellularLocation>
</comment>
<dbReference type="InterPro" id="IPR027417">
    <property type="entry name" value="P-loop_NTPase"/>
</dbReference>
<dbReference type="InterPro" id="IPR003439">
    <property type="entry name" value="ABC_transporter-like_ATP-bd"/>
</dbReference>
<dbReference type="SUPFAM" id="SSF90123">
    <property type="entry name" value="ABC transporter transmembrane region"/>
    <property type="match status" value="1"/>
</dbReference>
<dbReference type="PANTHER" id="PTHR43394">
    <property type="entry name" value="ATP-DEPENDENT PERMEASE MDL1, MITOCHONDRIAL"/>
    <property type="match status" value="1"/>
</dbReference>
<evidence type="ECO:0000256" key="2">
    <source>
        <dbReference type="ARBA" id="ARBA00022448"/>
    </source>
</evidence>
<keyword evidence="9" id="KW-0472">Membrane</keyword>
<gene>
    <name evidence="10" type="ORF">KR76_17705</name>
</gene>
<dbReference type="Pfam" id="PF00664">
    <property type="entry name" value="ABC_membrane"/>
    <property type="match status" value="1"/>
</dbReference>
<keyword evidence="4" id="KW-0997">Cell inner membrane</keyword>
<dbReference type="InterPro" id="IPR036640">
    <property type="entry name" value="ABC1_TM_sf"/>
</dbReference>
<dbReference type="GO" id="GO:0005886">
    <property type="term" value="C:plasma membrane"/>
    <property type="evidence" value="ECO:0007669"/>
    <property type="project" value="UniProtKB-SubCell"/>
</dbReference>
<keyword evidence="8" id="KW-1133">Transmembrane helix</keyword>
<dbReference type="AlphaFoldDB" id="A0A0A1DLD6"/>
<dbReference type="GO" id="GO:0016887">
    <property type="term" value="F:ATP hydrolysis activity"/>
    <property type="evidence" value="ECO:0007669"/>
    <property type="project" value="InterPro"/>
</dbReference>